<dbReference type="SUPFAM" id="SSF53335">
    <property type="entry name" value="S-adenosyl-L-methionine-dependent methyltransferases"/>
    <property type="match status" value="1"/>
</dbReference>
<organism evidence="1 2">
    <name type="scientific">Cladobotryum mycophilum</name>
    <dbReference type="NCBI Taxonomy" id="491253"/>
    <lineage>
        <taxon>Eukaryota</taxon>
        <taxon>Fungi</taxon>
        <taxon>Dikarya</taxon>
        <taxon>Ascomycota</taxon>
        <taxon>Pezizomycotina</taxon>
        <taxon>Sordariomycetes</taxon>
        <taxon>Hypocreomycetidae</taxon>
        <taxon>Hypocreales</taxon>
        <taxon>Hypocreaceae</taxon>
        <taxon>Cladobotryum</taxon>
    </lineage>
</organism>
<reference evidence="1 2" key="1">
    <citation type="submission" date="2024-01" db="EMBL/GenBank/DDBJ databases">
        <title>Complete genome of Cladobotryum mycophilum ATHUM6906.</title>
        <authorList>
            <person name="Christinaki A.C."/>
            <person name="Myridakis A.I."/>
            <person name="Kouvelis V.N."/>
        </authorList>
    </citation>
    <scope>NUCLEOTIDE SEQUENCE [LARGE SCALE GENOMIC DNA]</scope>
    <source>
        <strain evidence="1 2">ATHUM6906</strain>
    </source>
</reference>
<gene>
    <name evidence="1" type="ORF">PT974_05231</name>
</gene>
<dbReference type="Proteomes" id="UP001338125">
    <property type="component" value="Unassembled WGS sequence"/>
</dbReference>
<proteinExistence type="predicted"/>
<keyword evidence="2" id="KW-1185">Reference proteome</keyword>
<protein>
    <submittedName>
        <fullName evidence="1">N-methyltransferase tcpN</fullName>
    </submittedName>
</protein>
<comment type="caution">
    <text evidence="1">The sequence shown here is derived from an EMBL/GenBank/DDBJ whole genome shotgun (WGS) entry which is preliminary data.</text>
</comment>
<dbReference type="Gene3D" id="3.40.50.150">
    <property type="entry name" value="Vaccinia Virus protein VP39"/>
    <property type="match status" value="1"/>
</dbReference>
<dbReference type="EMBL" id="JAVFKD010000012">
    <property type="protein sequence ID" value="KAK5991845.1"/>
    <property type="molecule type" value="Genomic_DNA"/>
</dbReference>
<evidence type="ECO:0000313" key="2">
    <source>
        <dbReference type="Proteomes" id="UP001338125"/>
    </source>
</evidence>
<dbReference type="InterPro" id="IPR029063">
    <property type="entry name" value="SAM-dependent_MTases_sf"/>
</dbReference>
<dbReference type="Pfam" id="PF13489">
    <property type="entry name" value="Methyltransf_23"/>
    <property type="match status" value="1"/>
</dbReference>
<dbReference type="CDD" id="cd02440">
    <property type="entry name" value="AdoMet_MTases"/>
    <property type="match status" value="1"/>
</dbReference>
<accession>A0ABR0SJA1</accession>
<evidence type="ECO:0000313" key="1">
    <source>
        <dbReference type="EMBL" id="KAK5991845.1"/>
    </source>
</evidence>
<name>A0ABR0SJA1_9HYPO</name>
<sequence length="285" mass="31895">MSTETVYILNNGAKGIEEDRLAYQHGVLLDTTKTIIPNNIAEHLASLGRPPAIADIGTGTAIWLQDLAPLLSPDSRLDGYDYDTTKFPEASELPDNVKLTFADFFKPFPTELLGTYDFVHIRLLMYALKAEQWKAVATNLRTLLRPGGFLMWDELGYPTWQCLPMTEPFLKWLGTDMRYGISVGRDIKSPLGLRGQLERLGFTQCTQQEFSTYSEPAEFYKRAGHLLLNVGFQALNGILAAGGFEWVQSSSEIDDLFSALRKDVDDGAVSLGFVVYWIVGRKPEE</sequence>